<accession>A0A7D5P8K2</accession>
<dbReference type="PANTHER" id="PTHR39087">
    <property type="entry name" value="UPF0104 MEMBRANE PROTEIN MJ1595"/>
    <property type="match status" value="1"/>
</dbReference>
<keyword evidence="3" id="KW-1003">Cell membrane</keyword>
<feature type="transmembrane region" description="Helical" evidence="8">
    <location>
        <begin position="201"/>
        <end position="221"/>
    </location>
</feature>
<keyword evidence="10" id="KW-1185">Reference proteome</keyword>
<organism evidence="9 10">
    <name type="scientific">Halosimplex pelagicum</name>
    <dbReference type="NCBI Taxonomy" id="869886"/>
    <lineage>
        <taxon>Archaea</taxon>
        <taxon>Methanobacteriati</taxon>
        <taxon>Methanobacteriota</taxon>
        <taxon>Stenosarchaea group</taxon>
        <taxon>Halobacteria</taxon>
        <taxon>Halobacteriales</taxon>
        <taxon>Haloarculaceae</taxon>
        <taxon>Halosimplex</taxon>
    </lineage>
</organism>
<dbReference type="GO" id="GO:0005886">
    <property type="term" value="C:plasma membrane"/>
    <property type="evidence" value="ECO:0007669"/>
    <property type="project" value="UniProtKB-SubCell"/>
</dbReference>
<feature type="region of interest" description="Disordered" evidence="7">
    <location>
        <begin position="1"/>
        <end position="42"/>
    </location>
</feature>
<feature type="transmembrane region" description="Helical" evidence="8">
    <location>
        <begin position="271"/>
        <end position="294"/>
    </location>
</feature>
<keyword evidence="5 8" id="KW-1133">Transmembrane helix</keyword>
<comment type="subcellular location">
    <subcellularLocation>
        <location evidence="1">Cell membrane</location>
        <topology evidence="1">Multi-pass membrane protein</topology>
    </subcellularLocation>
</comment>
<protein>
    <submittedName>
        <fullName evidence="9">Flippase-like domain-containing protein</fullName>
    </submittedName>
</protein>
<dbReference type="PANTHER" id="PTHR39087:SF2">
    <property type="entry name" value="UPF0104 MEMBRANE PROTEIN MJ1595"/>
    <property type="match status" value="1"/>
</dbReference>
<feature type="transmembrane region" description="Helical" evidence="8">
    <location>
        <begin position="356"/>
        <end position="374"/>
    </location>
</feature>
<dbReference type="AlphaFoldDB" id="A0A7D5P8K2"/>
<feature type="transmembrane region" description="Helical" evidence="8">
    <location>
        <begin position="50"/>
        <end position="68"/>
    </location>
</feature>
<feature type="transmembrane region" description="Helical" evidence="8">
    <location>
        <begin position="118"/>
        <end position="137"/>
    </location>
</feature>
<evidence type="ECO:0000256" key="1">
    <source>
        <dbReference type="ARBA" id="ARBA00004651"/>
    </source>
</evidence>
<name>A0A7D5P8K2_9EURY</name>
<feature type="transmembrane region" description="Helical" evidence="8">
    <location>
        <begin position="88"/>
        <end position="106"/>
    </location>
</feature>
<dbReference type="Proteomes" id="UP000509346">
    <property type="component" value="Chromosome"/>
</dbReference>
<feature type="transmembrane region" description="Helical" evidence="8">
    <location>
        <begin position="175"/>
        <end position="195"/>
    </location>
</feature>
<dbReference type="KEGG" id="hpel:HZS54_02055"/>
<comment type="similarity">
    <text evidence="2">Belongs to the UPF0104 family.</text>
</comment>
<evidence type="ECO:0000256" key="7">
    <source>
        <dbReference type="SAM" id="MobiDB-lite"/>
    </source>
</evidence>
<keyword evidence="6 8" id="KW-0472">Membrane</keyword>
<dbReference type="GeneID" id="56081334"/>
<evidence type="ECO:0000256" key="8">
    <source>
        <dbReference type="SAM" id="Phobius"/>
    </source>
</evidence>
<evidence type="ECO:0000256" key="5">
    <source>
        <dbReference type="ARBA" id="ARBA00022989"/>
    </source>
</evidence>
<evidence type="ECO:0000313" key="10">
    <source>
        <dbReference type="Proteomes" id="UP000509346"/>
    </source>
</evidence>
<feature type="transmembrane region" description="Helical" evidence="8">
    <location>
        <begin position="330"/>
        <end position="350"/>
    </location>
</feature>
<dbReference type="OrthoDB" id="15513at2157"/>
<evidence type="ECO:0000256" key="6">
    <source>
        <dbReference type="ARBA" id="ARBA00023136"/>
    </source>
</evidence>
<keyword evidence="4 8" id="KW-0812">Transmembrane</keyword>
<dbReference type="InterPro" id="IPR022791">
    <property type="entry name" value="L-PG_synthase/AglD"/>
</dbReference>
<evidence type="ECO:0000256" key="4">
    <source>
        <dbReference type="ARBA" id="ARBA00022692"/>
    </source>
</evidence>
<evidence type="ECO:0000256" key="2">
    <source>
        <dbReference type="ARBA" id="ARBA00011061"/>
    </source>
</evidence>
<evidence type="ECO:0000313" key="9">
    <source>
        <dbReference type="EMBL" id="QLH80485.1"/>
    </source>
</evidence>
<dbReference type="NCBIfam" id="TIGR00374">
    <property type="entry name" value="flippase-like domain"/>
    <property type="match status" value="1"/>
</dbReference>
<dbReference type="EMBL" id="CP058909">
    <property type="protein sequence ID" value="QLH80485.1"/>
    <property type="molecule type" value="Genomic_DNA"/>
</dbReference>
<feature type="transmembrane region" description="Helical" evidence="8">
    <location>
        <begin position="300"/>
        <end position="318"/>
    </location>
</feature>
<proteinExistence type="inferred from homology"/>
<dbReference type="RefSeq" id="WP_179920313.1">
    <property type="nucleotide sequence ID" value="NZ_CP058909.1"/>
</dbReference>
<dbReference type="Pfam" id="PF03706">
    <property type="entry name" value="LPG_synthase_TM"/>
    <property type="match status" value="1"/>
</dbReference>
<reference evidence="9 10" key="1">
    <citation type="submission" date="2020-07" db="EMBL/GenBank/DDBJ databases">
        <title>Halosimplex litoreum sp. nov. and Halosimplex rubrum sp. nov., isolated from different salt environments.</title>
        <authorList>
            <person name="Cui H."/>
        </authorList>
    </citation>
    <scope>NUCLEOTIDE SEQUENCE [LARGE SCALE GENOMIC DNA]</scope>
    <source>
        <strain evidence="9 10">R2</strain>
    </source>
</reference>
<gene>
    <name evidence="9" type="ORF">HZS54_02055</name>
</gene>
<sequence>MDDTHDRERRHGSDRSRERDERRDPEEGRDRRRERRETAEDAAGGIDRRSVAKVGVGFGVAVVLLYLFGRVIGWSEITRTFARADPRWLALAMASSAAGLAVWAKVWDELLELVGVDVAYPPLVVTYFAATFGDYVTPLGKAGGGPLIAYVLSADDRISYEQGLASVTSADTINLLPYVGFALVGFGGLTLGGGLPRRANLLAGTLVAVVGTVAVTGAVVWRKRDRVEDTVVGVVERVGDLLPFVDFDSVRETVRGFYDEIERIAAEPRTLAYALALSTVGWVLFALPLYLAGLTVNVELGLFVVAFVVPASTVAGLVPTPGGLGGVEFALVGLLVALTTVPASTAAAIALVYRLASYWLVVAVGGLAALYEIYGA</sequence>
<evidence type="ECO:0000256" key="3">
    <source>
        <dbReference type="ARBA" id="ARBA00022475"/>
    </source>
</evidence>
<feature type="compositionally biased region" description="Basic and acidic residues" evidence="7">
    <location>
        <begin position="1"/>
        <end position="39"/>
    </location>
</feature>